<dbReference type="OrthoDB" id="3269480at2759"/>
<evidence type="ECO:0000256" key="1">
    <source>
        <dbReference type="SAM" id="MobiDB-lite"/>
    </source>
</evidence>
<feature type="compositionally biased region" description="Low complexity" evidence="1">
    <location>
        <begin position="245"/>
        <end position="264"/>
    </location>
</feature>
<dbReference type="InterPro" id="IPR003903">
    <property type="entry name" value="UIM_dom"/>
</dbReference>
<feature type="compositionally biased region" description="Polar residues" evidence="1">
    <location>
        <begin position="491"/>
        <end position="517"/>
    </location>
</feature>
<feature type="compositionally biased region" description="Polar residues" evidence="1">
    <location>
        <begin position="446"/>
        <end position="458"/>
    </location>
</feature>
<evidence type="ECO:0000313" key="2">
    <source>
        <dbReference type="EMBL" id="GJE84106.1"/>
    </source>
</evidence>
<accession>A0A9P3FWY0</accession>
<feature type="compositionally biased region" description="Low complexity" evidence="1">
    <location>
        <begin position="160"/>
        <end position="170"/>
    </location>
</feature>
<feature type="compositionally biased region" description="Pro residues" evidence="1">
    <location>
        <begin position="391"/>
        <end position="401"/>
    </location>
</feature>
<feature type="region of interest" description="Disordered" evidence="1">
    <location>
        <begin position="93"/>
        <end position="523"/>
    </location>
</feature>
<dbReference type="PROSITE" id="PS50330">
    <property type="entry name" value="UIM"/>
    <property type="match status" value="1"/>
</dbReference>
<feature type="compositionally biased region" description="Polar residues" evidence="1">
    <location>
        <begin position="173"/>
        <end position="190"/>
    </location>
</feature>
<protein>
    <submittedName>
        <fullName evidence="2">Uncharacterized protein</fullName>
    </submittedName>
</protein>
<name>A0A9P3FWY0_9APHY</name>
<feature type="compositionally biased region" description="Pro residues" evidence="1">
    <location>
        <begin position="112"/>
        <end position="121"/>
    </location>
</feature>
<comment type="caution">
    <text evidence="2">The sequence shown here is derived from an EMBL/GenBank/DDBJ whole genome shotgun (WGS) entry which is preliminary data.</text>
</comment>
<sequence>MAGTPWGNSRYPPYPAHYASAPAAPGPAAFDPRRAQYTAPPPAAGFYNAAIMQHAQGPADPRMRQMSMMAMPQPNIPPILQPGAGPRATRFENFRSNSGDLSGDLLFREPPRMPMPMPVPQVPTLSSLSPPQIRHSVSAPAPPLPKKPSFDVPPLPPKPSKTSPPGTLPLYPQSANSPRAVSQPSTSYAQTPVDVVPENSYPALAPSPPVEEDRAFRAALEQSRRDAEAARQREEEELAKAMQESLSLSSQPPSAVVSPIASGSRSSYYDPGPSPGASTSFGSPSPALISTNPFVQSPESVPLPTPSLGQLSASPPSTSQQIHDDEALARQLAEEEEQSARQKQDEERARALVNAQAAEQARQVASQLALPPRSPPEYPTVASPSFTSHPPTIPEGLPLPTPESSTSGTPSPIRSGSSSPDIHRHRSSSALPPSAPLYEDTVRAGRSQSFGAYSSSAAANRPSLPRTPSSNGHRSAAASPKLPSVPEKAASSVSSHATNEKTSSVGHSHSSPNTSPEATPRPASQYVDTELLRGVSIGFNPPAISAVLAPMDGPIPNVIALPYGRAPPLHIKAPNWRDLLQLMARLSNTRLEPTLEATAVVKTTMHLRVVINFVKVHASSNDWHVVLYMTIDYPIPDGHRYKSRNQNDPALLPYSYTLSPQPAFLRESADSPLSKWYCVPATPQNAYPSLPMNFPDLATYLMSALEDSRRAAHDRSSGWHRLAKAVDSIYPPSRTPGGADDDDADEPSRFSLRGIFGRGSKQNRPANDDRSTLVTPFYADDYGR</sequence>
<dbReference type="SMART" id="SM00726">
    <property type="entry name" value="UIM"/>
    <property type="match status" value="2"/>
</dbReference>
<reference evidence="2 3" key="1">
    <citation type="submission" date="2021-08" db="EMBL/GenBank/DDBJ databases">
        <title>Draft Genome Sequence of Phanerochaete sordida strain YK-624.</title>
        <authorList>
            <person name="Mori T."/>
            <person name="Dohra H."/>
            <person name="Suzuki T."/>
            <person name="Kawagishi H."/>
            <person name="Hirai H."/>
        </authorList>
    </citation>
    <scope>NUCLEOTIDE SEQUENCE [LARGE SCALE GENOMIC DNA]</scope>
    <source>
        <strain evidence="2 3">YK-624</strain>
    </source>
</reference>
<dbReference type="Proteomes" id="UP000703269">
    <property type="component" value="Unassembled WGS sequence"/>
</dbReference>
<proteinExistence type="predicted"/>
<feature type="compositionally biased region" description="Low complexity" evidence="1">
    <location>
        <begin position="402"/>
        <end position="412"/>
    </location>
</feature>
<dbReference type="AlphaFoldDB" id="A0A9P3FWY0"/>
<feature type="compositionally biased region" description="Pro residues" evidence="1">
    <location>
        <begin position="140"/>
        <end position="159"/>
    </location>
</feature>
<feature type="compositionally biased region" description="Basic and acidic residues" evidence="1">
    <location>
        <begin position="338"/>
        <end position="350"/>
    </location>
</feature>
<feature type="compositionally biased region" description="Polar residues" evidence="1">
    <location>
        <begin position="307"/>
        <end position="321"/>
    </location>
</feature>
<gene>
    <name evidence="2" type="ORF">PsYK624_001810</name>
</gene>
<organism evidence="2 3">
    <name type="scientific">Phanerochaete sordida</name>
    <dbReference type="NCBI Taxonomy" id="48140"/>
    <lineage>
        <taxon>Eukaryota</taxon>
        <taxon>Fungi</taxon>
        <taxon>Dikarya</taxon>
        <taxon>Basidiomycota</taxon>
        <taxon>Agaricomycotina</taxon>
        <taxon>Agaricomycetes</taxon>
        <taxon>Polyporales</taxon>
        <taxon>Phanerochaetaceae</taxon>
        <taxon>Phanerochaete</taxon>
    </lineage>
</organism>
<feature type="region of interest" description="Disordered" evidence="1">
    <location>
        <begin position="728"/>
        <end position="784"/>
    </location>
</feature>
<evidence type="ECO:0000313" key="3">
    <source>
        <dbReference type="Proteomes" id="UP000703269"/>
    </source>
</evidence>
<dbReference type="EMBL" id="BPQB01000001">
    <property type="protein sequence ID" value="GJE84106.1"/>
    <property type="molecule type" value="Genomic_DNA"/>
</dbReference>
<feature type="compositionally biased region" description="Polar residues" evidence="1">
    <location>
        <begin position="276"/>
        <end position="299"/>
    </location>
</feature>
<keyword evidence="3" id="KW-1185">Reference proteome</keyword>
<feature type="compositionally biased region" description="Basic and acidic residues" evidence="1">
    <location>
        <begin position="211"/>
        <end position="234"/>
    </location>
</feature>